<dbReference type="Proteomes" id="UP000078541">
    <property type="component" value="Unassembled WGS sequence"/>
</dbReference>
<evidence type="ECO:0000313" key="1">
    <source>
        <dbReference type="EMBL" id="KYN32321.1"/>
    </source>
</evidence>
<dbReference type="EMBL" id="KQ981953">
    <property type="protein sequence ID" value="KYN32321.1"/>
    <property type="molecule type" value="Genomic_DNA"/>
</dbReference>
<protein>
    <submittedName>
        <fullName evidence="1">Uncharacterized protein</fullName>
    </submittedName>
</protein>
<reference evidence="1 2" key="1">
    <citation type="submission" date="2016-03" db="EMBL/GenBank/DDBJ databases">
        <title>Trachymyrmex septentrionalis WGS genome.</title>
        <authorList>
            <person name="Nygaard S."/>
            <person name="Hu H."/>
            <person name="Boomsma J."/>
            <person name="Zhang G."/>
        </authorList>
    </citation>
    <scope>NUCLEOTIDE SEQUENCE [LARGE SCALE GENOMIC DNA]</scope>
    <source>
        <strain evidence="1">Tsep2-gDNA-1</strain>
        <tissue evidence="1">Whole body</tissue>
    </source>
</reference>
<organism evidence="1 2">
    <name type="scientific">Trachymyrmex septentrionalis</name>
    <dbReference type="NCBI Taxonomy" id="34720"/>
    <lineage>
        <taxon>Eukaryota</taxon>
        <taxon>Metazoa</taxon>
        <taxon>Ecdysozoa</taxon>
        <taxon>Arthropoda</taxon>
        <taxon>Hexapoda</taxon>
        <taxon>Insecta</taxon>
        <taxon>Pterygota</taxon>
        <taxon>Neoptera</taxon>
        <taxon>Endopterygota</taxon>
        <taxon>Hymenoptera</taxon>
        <taxon>Apocrita</taxon>
        <taxon>Aculeata</taxon>
        <taxon>Formicoidea</taxon>
        <taxon>Formicidae</taxon>
        <taxon>Myrmicinae</taxon>
        <taxon>Trachymyrmex</taxon>
    </lineage>
</organism>
<evidence type="ECO:0000313" key="2">
    <source>
        <dbReference type="Proteomes" id="UP000078541"/>
    </source>
</evidence>
<sequence>MGETCRAECRAECRTLYREKKRTEEVISEVRREQSGAMNNGGSGFKAIARKSSCNRKTIKSDKLIGYCVEAKHCCILCPEVTRVKRHHLKAMIIDTSVRPIERLQLTPYSYEQPIGRQSRDLSLAS</sequence>
<dbReference type="AlphaFoldDB" id="A0A195EVZ6"/>
<name>A0A195EVZ6_9HYME</name>
<accession>A0A195EVZ6</accession>
<proteinExistence type="predicted"/>
<gene>
    <name evidence="1" type="ORF">ALC56_13178</name>
</gene>
<keyword evidence="2" id="KW-1185">Reference proteome</keyword>